<keyword evidence="2" id="KW-0805">Transcription regulation</keyword>
<dbReference type="Gene3D" id="1.10.10.10">
    <property type="entry name" value="Winged helix-like DNA-binding domain superfamily/Winged helix DNA-binding domain"/>
    <property type="match status" value="1"/>
</dbReference>
<reference evidence="9 10" key="1">
    <citation type="submission" date="2018-07" db="EMBL/GenBank/DDBJ databases">
        <title>Rhizobium leguminosarum strain:ATCC 14479 Genome sequencing and assembly.</title>
        <authorList>
            <person name="Chakraborty R."/>
        </authorList>
    </citation>
    <scope>NUCLEOTIDE SEQUENCE [LARGE SCALE GENOMIC DNA]</scope>
    <source>
        <strain evidence="9 10">ATCC 14479</strain>
        <plasmid evidence="10">Plasmid unnamed1</plasmid>
    </source>
</reference>
<dbReference type="RefSeq" id="WP_112907566.1">
    <property type="nucleotide sequence ID" value="NZ_CP030761.1"/>
</dbReference>
<protein>
    <recommendedName>
        <fullName evidence="6">HTH-type transcriptional regulator TtuA</fullName>
    </recommendedName>
    <alternativeName>
        <fullName evidence="7">Tartrate utilization transcriptional regulator</fullName>
    </alternativeName>
</protein>
<keyword evidence="4" id="KW-0804">Transcription</keyword>
<evidence type="ECO:0000256" key="1">
    <source>
        <dbReference type="ARBA" id="ARBA00009437"/>
    </source>
</evidence>
<dbReference type="EMBL" id="CP030761">
    <property type="protein sequence ID" value="AXA43085.1"/>
    <property type="molecule type" value="Genomic_DNA"/>
</dbReference>
<evidence type="ECO:0000256" key="5">
    <source>
        <dbReference type="ARBA" id="ARBA00054626"/>
    </source>
</evidence>
<name>A0A2Z4YRY1_RHILE</name>
<organism evidence="9 10">
    <name type="scientific">Rhizobium leguminosarum</name>
    <dbReference type="NCBI Taxonomy" id="384"/>
    <lineage>
        <taxon>Bacteria</taxon>
        <taxon>Pseudomonadati</taxon>
        <taxon>Pseudomonadota</taxon>
        <taxon>Alphaproteobacteria</taxon>
        <taxon>Hyphomicrobiales</taxon>
        <taxon>Rhizobiaceae</taxon>
        <taxon>Rhizobium/Agrobacterium group</taxon>
        <taxon>Rhizobium</taxon>
    </lineage>
</organism>
<keyword evidence="9" id="KW-0614">Plasmid</keyword>
<dbReference type="SUPFAM" id="SSF53850">
    <property type="entry name" value="Periplasmic binding protein-like II"/>
    <property type="match status" value="1"/>
</dbReference>
<accession>A0A2Z4YRY1</accession>
<evidence type="ECO:0000256" key="2">
    <source>
        <dbReference type="ARBA" id="ARBA00023015"/>
    </source>
</evidence>
<dbReference type="CDD" id="cd08422">
    <property type="entry name" value="PBP2_CrgA_like"/>
    <property type="match status" value="1"/>
</dbReference>
<dbReference type="SUPFAM" id="SSF46785">
    <property type="entry name" value="Winged helix' DNA-binding domain"/>
    <property type="match status" value="1"/>
</dbReference>
<evidence type="ECO:0000313" key="9">
    <source>
        <dbReference type="EMBL" id="AXA43085.1"/>
    </source>
</evidence>
<dbReference type="GO" id="GO:0003700">
    <property type="term" value="F:DNA-binding transcription factor activity"/>
    <property type="evidence" value="ECO:0007669"/>
    <property type="project" value="InterPro"/>
</dbReference>
<dbReference type="Pfam" id="PF00126">
    <property type="entry name" value="HTH_1"/>
    <property type="match status" value="1"/>
</dbReference>
<dbReference type="PROSITE" id="PS50931">
    <property type="entry name" value="HTH_LYSR"/>
    <property type="match status" value="1"/>
</dbReference>
<dbReference type="Gene3D" id="3.40.190.290">
    <property type="match status" value="1"/>
</dbReference>
<dbReference type="InterPro" id="IPR036388">
    <property type="entry name" value="WH-like_DNA-bd_sf"/>
</dbReference>
<geneLocation type="plasmid" evidence="9 10">
    <name>unnamed1</name>
</geneLocation>
<gene>
    <name evidence="9" type="ORF">DLJ82_5524</name>
</gene>
<dbReference type="GO" id="GO:0006351">
    <property type="term" value="P:DNA-templated transcription"/>
    <property type="evidence" value="ECO:0007669"/>
    <property type="project" value="TreeGrafter"/>
</dbReference>
<dbReference type="InterPro" id="IPR005119">
    <property type="entry name" value="LysR_subst-bd"/>
</dbReference>
<evidence type="ECO:0000259" key="8">
    <source>
        <dbReference type="PROSITE" id="PS50931"/>
    </source>
</evidence>
<evidence type="ECO:0000256" key="3">
    <source>
        <dbReference type="ARBA" id="ARBA00023125"/>
    </source>
</evidence>
<dbReference type="AlphaFoldDB" id="A0A2Z4YRY1"/>
<proteinExistence type="inferred from homology"/>
<dbReference type="InterPro" id="IPR058163">
    <property type="entry name" value="LysR-type_TF_proteobact-type"/>
</dbReference>
<sequence>MDIEDLRVFVEVADSGGITSAARRLGVSKSMVSRALIRIEGALGTQLLARTTRGAGLTEAGVLFRDHAARVCAEIDTAREAILPEGDLRGRFRIAVPLTSGPVHFAPVLAKMARHHPQLQIHADYSDRFADLIVDGFDCAIRVGALRDSNLIAKRVGQIYGKLVASPAYIRLHGSPEKPEEIASHHALVGAETWRFMDGEKIITVQPQGRFRTDNGMALASAAAEGLGIAWLPDCVTRDYLASGALVPIMTRFPLPVGGVYVVRPPSPHPSRKVRILSEFLIESFEKDGHLWGAETDAATAGSAFRDTV</sequence>
<dbReference type="PANTHER" id="PTHR30537:SF5">
    <property type="entry name" value="HTH-TYPE TRANSCRIPTIONAL ACTIVATOR TTDR-RELATED"/>
    <property type="match status" value="1"/>
</dbReference>
<evidence type="ECO:0000256" key="7">
    <source>
        <dbReference type="ARBA" id="ARBA00083243"/>
    </source>
</evidence>
<evidence type="ECO:0000313" key="10">
    <source>
        <dbReference type="Proteomes" id="UP000251166"/>
    </source>
</evidence>
<evidence type="ECO:0000256" key="4">
    <source>
        <dbReference type="ARBA" id="ARBA00023163"/>
    </source>
</evidence>
<evidence type="ECO:0000256" key="6">
    <source>
        <dbReference type="ARBA" id="ARBA00067332"/>
    </source>
</evidence>
<keyword evidence="3" id="KW-0238">DNA-binding</keyword>
<comment type="function">
    <text evidence="5">Transcriptional regulator of the ttuABCDE tartrate utilization operon.</text>
</comment>
<dbReference type="PANTHER" id="PTHR30537">
    <property type="entry name" value="HTH-TYPE TRANSCRIPTIONAL REGULATOR"/>
    <property type="match status" value="1"/>
</dbReference>
<feature type="domain" description="HTH lysR-type" evidence="8">
    <location>
        <begin position="1"/>
        <end position="58"/>
    </location>
</feature>
<dbReference type="Proteomes" id="UP000251166">
    <property type="component" value="Plasmid unnamed1"/>
</dbReference>
<dbReference type="InterPro" id="IPR036390">
    <property type="entry name" value="WH_DNA-bd_sf"/>
</dbReference>
<dbReference type="GO" id="GO:0043565">
    <property type="term" value="F:sequence-specific DNA binding"/>
    <property type="evidence" value="ECO:0007669"/>
    <property type="project" value="TreeGrafter"/>
</dbReference>
<dbReference type="FunFam" id="1.10.10.10:FF:000001">
    <property type="entry name" value="LysR family transcriptional regulator"/>
    <property type="match status" value="1"/>
</dbReference>
<dbReference type="Pfam" id="PF03466">
    <property type="entry name" value="LysR_substrate"/>
    <property type="match status" value="1"/>
</dbReference>
<dbReference type="InterPro" id="IPR000847">
    <property type="entry name" value="LysR_HTH_N"/>
</dbReference>
<comment type="similarity">
    <text evidence="1">Belongs to the LysR transcriptional regulatory family.</text>
</comment>